<dbReference type="EMBL" id="KT007030">
    <property type="protein sequence ID" value="AKQ04145.1"/>
    <property type="molecule type" value="Genomic_DNA"/>
</dbReference>
<dbReference type="InterPro" id="IPR023574">
    <property type="entry name" value="Ribosomal_uL4_dom_sf"/>
</dbReference>
<dbReference type="InterPro" id="IPR002136">
    <property type="entry name" value="Ribosomal_uL4"/>
</dbReference>
<comment type="subunit">
    <text evidence="5">Part of the 50S ribosomal subunit.</text>
</comment>
<feature type="compositionally biased region" description="Polar residues" evidence="6">
    <location>
        <begin position="50"/>
        <end position="61"/>
    </location>
</feature>
<dbReference type="AlphaFoldDB" id="A0A0H4TBB3"/>
<accession>A0A0H4TBB3</accession>
<gene>
    <name evidence="5" type="primary">rplD</name>
</gene>
<reference evidence="7" key="1">
    <citation type="journal article" date="2015" name="ISME J.">
        <title>Aquifer environment selects for microbial species cohorts in sediment and groundwater.</title>
        <authorList>
            <person name="Hug L.A."/>
            <person name="Thomas B.C."/>
            <person name="Brown C.T."/>
            <person name="Frischkorn K.R."/>
            <person name="Williams K.H."/>
            <person name="Tringe S.G."/>
            <person name="Banfield J.F."/>
        </authorList>
    </citation>
    <scope>NUCLEOTIDE SEQUENCE</scope>
</reference>
<evidence type="ECO:0000256" key="2">
    <source>
        <dbReference type="ARBA" id="ARBA00022980"/>
    </source>
</evidence>
<evidence type="ECO:0000256" key="4">
    <source>
        <dbReference type="ARBA" id="ARBA00035244"/>
    </source>
</evidence>
<dbReference type="SUPFAM" id="SSF52166">
    <property type="entry name" value="Ribosomal protein L4"/>
    <property type="match status" value="1"/>
</dbReference>
<dbReference type="Pfam" id="PF00573">
    <property type="entry name" value="Ribosomal_L4"/>
    <property type="match status" value="1"/>
</dbReference>
<keyword evidence="2 5" id="KW-0689">Ribosomal protein</keyword>
<name>A0A0H4TBB3_9BACT</name>
<dbReference type="GO" id="GO:0019843">
    <property type="term" value="F:rRNA binding"/>
    <property type="evidence" value="ECO:0007669"/>
    <property type="project" value="UniProtKB-UniRule"/>
</dbReference>
<dbReference type="GO" id="GO:0005840">
    <property type="term" value="C:ribosome"/>
    <property type="evidence" value="ECO:0007669"/>
    <property type="project" value="UniProtKB-KW"/>
</dbReference>
<keyword evidence="5" id="KW-0694">RNA-binding</keyword>
<dbReference type="HAMAP" id="MF_01328_B">
    <property type="entry name" value="Ribosomal_uL4_B"/>
    <property type="match status" value="1"/>
</dbReference>
<dbReference type="GO" id="GO:0006412">
    <property type="term" value="P:translation"/>
    <property type="evidence" value="ECO:0007669"/>
    <property type="project" value="UniProtKB-UniRule"/>
</dbReference>
<dbReference type="NCBIfam" id="TIGR03953">
    <property type="entry name" value="rplD_bact"/>
    <property type="match status" value="1"/>
</dbReference>
<comment type="function">
    <text evidence="5">One of the primary rRNA binding proteins, this protein initially binds near the 5'-end of the 23S rRNA. It is important during the early stages of 50S assembly. It makes multiple contacts with different domains of the 23S rRNA in the assembled 50S subunit and ribosome.</text>
</comment>
<evidence type="ECO:0000256" key="6">
    <source>
        <dbReference type="SAM" id="MobiDB-lite"/>
    </source>
</evidence>
<evidence type="ECO:0000256" key="5">
    <source>
        <dbReference type="HAMAP-Rule" id="MF_01328"/>
    </source>
</evidence>
<sequence length="209" mass="23463">MPVIDLINIKREKVGELELKPDIFGVEVKKHLLHEAVVMQLANRRRGTASTKTIADVSGSTAKPWRQKGTGRARAGHKRSPLWRGGGIVFGPKPRDYSYQIPKKVRQVAIRSALSLKIQQNKFLVLDKMIELAQPKTKEIVSLLSNLGSPKRALFLLLEIDKNFLLSARNIPGVKVAQARAVNVYDLLYYDTVIATRDAINKIEETFKP</sequence>
<evidence type="ECO:0000256" key="3">
    <source>
        <dbReference type="ARBA" id="ARBA00023274"/>
    </source>
</evidence>
<dbReference type="Gene3D" id="3.40.1370.10">
    <property type="match status" value="1"/>
</dbReference>
<dbReference type="GO" id="GO:1990904">
    <property type="term" value="C:ribonucleoprotein complex"/>
    <property type="evidence" value="ECO:0007669"/>
    <property type="project" value="UniProtKB-KW"/>
</dbReference>
<protein>
    <recommendedName>
        <fullName evidence="4 5">Large ribosomal subunit protein uL4</fullName>
    </recommendedName>
</protein>
<feature type="compositionally biased region" description="Basic residues" evidence="6">
    <location>
        <begin position="65"/>
        <end position="78"/>
    </location>
</feature>
<dbReference type="PANTHER" id="PTHR10746:SF6">
    <property type="entry name" value="LARGE RIBOSOMAL SUBUNIT PROTEIN UL4M"/>
    <property type="match status" value="1"/>
</dbReference>
<evidence type="ECO:0000313" key="7">
    <source>
        <dbReference type="EMBL" id="AKQ04145.1"/>
    </source>
</evidence>
<comment type="function">
    <text evidence="5">Forms part of the polypeptide exit tunnel.</text>
</comment>
<proteinExistence type="inferred from homology"/>
<feature type="region of interest" description="Disordered" evidence="6">
    <location>
        <begin position="50"/>
        <end position="78"/>
    </location>
</feature>
<comment type="similarity">
    <text evidence="1 5">Belongs to the universal ribosomal protein uL4 family.</text>
</comment>
<dbReference type="InterPro" id="IPR013005">
    <property type="entry name" value="Ribosomal_uL4-like"/>
</dbReference>
<keyword evidence="5" id="KW-0699">rRNA-binding</keyword>
<organism evidence="7">
    <name type="scientific">uncultured bacterium Rifle_16ft_4_minimus_4226</name>
    <dbReference type="NCBI Taxonomy" id="1665160"/>
    <lineage>
        <taxon>Bacteria</taxon>
        <taxon>environmental samples</taxon>
    </lineage>
</organism>
<dbReference type="PANTHER" id="PTHR10746">
    <property type="entry name" value="50S RIBOSOMAL PROTEIN L4"/>
    <property type="match status" value="1"/>
</dbReference>
<evidence type="ECO:0000256" key="1">
    <source>
        <dbReference type="ARBA" id="ARBA00010528"/>
    </source>
</evidence>
<dbReference type="GO" id="GO:0003735">
    <property type="term" value="F:structural constituent of ribosome"/>
    <property type="evidence" value="ECO:0007669"/>
    <property type="project" value="InterPro"/>
</dbReference>
<keyword evidence="3 5" id="KW-0687">Ribonucleoprotein</keyword>